<keyword evidence="8" id="KW-0675">Receptor</keyword>
<evidence type="ECO:0000313" key="11">
    <source>
        <dbReference type="EMBL" id="KAJ6696816.1"/>
    </source>
</evidence>
<dbReference type="InterPro" id="IPR001611">
    <property type="entry name" value="Leu-rich_rpt"/>
</dbReference>
<keyword evidence="7 10" id="KW-0472">Membrane</keyword>
<evidence type="ECO:0000313" key="12">
    <source>
        <dbReference type="Proteomes" id="UP001151529"/>
    </source>
</evidence>
<name>A0A9Q0PZ44_SALVM</name>
<evidence type="ECO:0000256" key="6">
    <source>
        <dbReference type="ARBA" id="ARBA00022989"/>
    </source>
</evidence>
<proteinExistence type="predicted"/>
<evidence type="ECO:0000256" key="8">
    <source>
        <dbReference type="ARBA" id="ARBA00023170"/>
    </source>
</evidence>
<dbReference type="AlphaFoldDB" id="A0A9Q0PZ44"/>
<dbReference type="PANTHER" id="PTHR27000">
    <property type="entry name" value="LEUCINE-RICH REPEAT RECEPTOR-LIKE PROTEIN KINASE FAMILY PROTEIN-RELATED"/>
    <property type="match status" value="1"/>
</dbReference>
<keyword evidence="5" id="KW-0677">Repeat</keyword>
<keyword evidence="12" id="KW-1185">Reference proteome</keyword>
<evidence type="ECO:0000256" key="3">
    <source>
        <dbReference type="ARBA" id="ARBA00022692"/>
    </source>
</evidence>
<evidence type="ECO:0000256" key="5">
    <source>
        <dbReference type="ARBA" id="ARBA00022737"/>
    </source>
</evidence>
<organism evidence="11 12">
    <name type="scientific">Salix viminalis</name>
    <name type="common">Common osier</name>
    <name type="synonym">Basket willow</name>
    <dbReference type="NCBI Taxonomy" id="40686"/>
    <lineage>
        <taxon>Eukaryota</taxon>
        <taxon>Viridiplantae</taxon>
        <taxon>Streptophyta</taxon>
        <taxon>Embryophyta</taxon>
        <taxon>Tracheophyta</taxon>
        <taxon>Spermatophyta</taxon>
        <taxon>Magnoliopsida</taxon>
        <taxon>eudicotyledons</taxon>
        <taxon>Gunneridae</taxon>
        <taxon>Pentapetalae</taxon>
        <taxon>rosids</taxon>
        <taxon>fabids</taxon>
        <taxon>Malpighiales</taxon>
        <taxon>Salicaceae</taxon>
        <taxon>Saliceae</taxon>
        <taxon>Salix</taxon>
    </lineage>
</organism>
<evidence type="ECO:0000256" key="10">
    <source>
        <dbReference type="SAM" id="Phobius"/>
    </source>
</evidence>
<reference evidence="11" key="1">
    <citation type="submission" date="2022-11" db="EMBL/GenBank/DDBJ databases">
        <authorList>
            <person name="Hyden B.L."/>
            <person name="Feng K."/>
            <person name="Yates T."/>
            <person name="Jawdy S."/>
            <person name="Smart L.B."/>
            <person name="Muchero W."/>
        </authorList>
    </citation>
    <scope>NUCLEOTIDE SEQUENCE</scope>
    <source>
        <tissue evidence="11">Shoot tip</tissue>
    </source>
</reference>
<evidence type="ECO:0000256" key="1">
    <source>
        <dbReference type="ARBA" id="ARBA00004479"/>
    </source>
</evidence>
<dbReference type="FunFam" id="3.80.10.10:FF:000129">
    <property type="entry name" value="Leucine-rich repeat receptor-like kinase"/>
    <property type="match status" value="1"/>
</dbReference>
<keyword evidence="3 10" id="KW-0812">Transmembrane</keyword>
<gene>
    <name evidence="11" type="ORF">OIU85_003193</name>
</gene>
<reference evidence="11" key="2">
    <citation type="journal article" date="2023" name="Int. J. Mol. Sci.">
        <title>De Novo Assembly and Annotation of 11 Diverse Shrub Willow (Salix) Genomes Reveals Novel Gene Organization in Sex-Linked Regions.</title>
        <authorList>
            <person name="Hyden B."/>
            <person name="Feng K."/>
            <person name="Yates T.B."/>
            <person name="Jawdy S."/>
            <person name="Cereghino C."/>
            <person name="Smart L.B."/>
            <person name="Muchero W."/>
        </authorList>
    </citation>
    <scope>NUCLEOTIDE SEQUENCE [LARGE SCALE GENOMIC DNA]</scope>
    <source>
        <tissue evidence="11">Shoot tip</tissue>
    </source>
</reference>
<dbReference type="PRINTS" id="PR00019">
    <property type="entry name" value="LEURICHRPT"/>
</dbReference>
<evidence type="ECO:0008006" key="13">
    <source>
        <dbReference type="Google" id="ProtNLM"/>
    </source>
</evidence>
<keyword evidence="2" id="KW-0433">Leucine-rich repeat</keyword>
<evidence type="ECO:0000256" key="4">
    <source>
        <dbReference type="ARBA" id="ARBA00022729"/>
    </source>
</evidence>
<keyword evidence="9" id="KW-0325">Glycoprotein</keyword>
<evidence type="ECO:0000256" key="2">
    <source>
        <dbReference type="ARBA" id="ARBA00022614"/>
    </source>
</evidence>
<dbReference type="InterPro" id="IPR032675">
    <property type="entry name" value="LRR_dom_sf"/>
</dbReference>
<dbReference type="EMBL" id="JAPFFL010000010">
    <property type="protein sequence ID" value="KAJ6696816.1"/>
    <property type="molecule type" value="Genomic_DNA"/>
</dbReference>
<evidence type="ECO:0000256" key="7">
    <source>
        <dbReference type="ARBA" id="ARBA00023136"/>
    </source>
</evidence>
<dbReference type="Pfam" id="PF13855">
    <property type="entry name" value="LRR_8"/>
    <property type="match status" value="1"/>
</dbReference>
<feature type="transmembrane region" description="Helical" evidence="10">
    <location>
        <begin position="108"/>
        <end position="131"/>
    </location>
</feature>
<evidence type="ECO:0000256" key="9">
    <source>
        <dbReference type="ARBA" id="ARBA00023180"/>
    </source>
</evidence>
<dbReference type="Gene3D" id="3.80.10.10">
    <property type="entry name" value="Ribonuclease Inhibitor"/>
    <property type="match status" value="1"/>
</dbReference>
<keyword evidence="6 10" id="KW-1133">Transmembrane helix</keyword>
<dbReference type="PANTHER" id="PTHR27000:SF14">
    <property type="entry name" value="F12K21.25"/>
    <property type="match status" value="1"/>
</dbReference>
<dbReference type="SUPFAM" id="SSF52058">
    <property type="entry name" value="L domain-like"/>
    <property type="match status" value="1"/>
</dbReference>
<protein>
    <recommendedName>
        <fullName evidence="13">Leucine-rich repeat-containing N-terminal plant-type domain-containing protein</fullName>
    </recommendedName>
</protein>
<dbReference type="OrthoDB" id="676979at2759"/>
<keyword evidence="4" id="KW-0732">Signal</keyword>
<comment type="subcellular location">
    <subcellularLocation>
        <location evidence="1">Membrane</location>
        <topology evidence="1">Single-pass type I membrane protein</topology>
    </subcellularLocation>
</comment>
<comment type="caution">
    <text evidence="11">The sequence shown here is derived from an EMBL/GenBank/DDBJ whole genome shotgun (WGS) entry which is preliminary data.</text>
</comment>
<accession>A0A9Q0PZ44</accession>
<dbReference type="GO" id="GO:0016020">
    <property type="term" value="C:membrane"/>
    <property type="evidence" value="ECO:0007669"/>
    <property type="project" value="UniProtKB-SubCell"/>
</dbReference>
<sequence length="146" mass="16167">MELFEYAWVNLQIALNLSTNLLQGAIPETLSRLKDLEILDLSNNNLSGEIPESLTGMGSLNQLILSNNQLDGVIPDFKPYVSLNASGNPGHKIKTSEKLARKKGRQNGVIIVVGVGAFLLVSFIFFLLLFLSEPKRDRTRTISVQR</sequence>
<dbReference type="Proteomes" id="UP001151529">
    <property type="component" value="Chromosome 19"/>
</dbReference>